<dbReference type="InterPro" id="IPR029058">
    <property type="entry name" value="AB_hydrolase_fold"/>
</dbReference>
<dbReference type="EMBL" id="CDMZ01001049">
    <property type="protein sequence ID" value="CEM26332.1"/>
    <property type="molecule type" value="Genomic_DNA"/>
</dbReference>
<dbReference type="Gene3D" id="3.40.50.1820">
    <property type="entry name" value="alpha/beta hydrolase"/>
    <property type="match status" value="1"/>
</dbReference>
<feature type="region of interest" description="Disordered" evidence="1">
    <location>
        <begin position="116"/>
        <end position="135"/>
    </location>
</feature>
<gene>
    <name evidence="2" type="ORF">Cvel_21089</name>
</gene>
<evidence type="ECO:0000256" key="1">
    <source>
        <dbReference type="SAM" id="MobiDB-lite"/>
    </source>
</evidence>
<evidence type="ECO:0000313" key="2">
    <source>
        <dbReference type="EMBL" id="CEM26332.1"/>
    </source>
</evidence>
<feature type="non-terminal residue" evidence="2">
    <location>
        <position position="1"/>
    </location>
</feature>
<dbReference type="AlphaFoldDB" id="A0A0G4GBW5"/>
<organism evidence="2">
    <name type="scientific">Chromera velia CCMP2878</name>
    <dbReference type="NCBI Taxonomy" id="1169474"/>
    <lineage>
        <taxon>Eukaryota</taxon>
        <taxon>Sar</taxon>
        <taxon>Alveolata</taxon>
        <taxon>Colpodellida</taxon>
        <taxon>Chromeraceae</taxon>
        <taxon>Chromera</taxon>
    </lineage>
</organism>
<dbReference type="VEuPathDB" id="CryptoDB:Cvel_21089"/>
<name>A0A0G4GBW5_9ALVE</name>
<protein>
    <submittedName>
        <fullName evidence="2">Uncharacterized protein</fullName>
    </submittedName>
</protein>
<sequence>VLQLAVNLLEEAASDSSGKEKGTPTTGTVEARVLSEAEEGKREGTLRVRPGRVVLVSPFSSMVDMVGTLLPFIPRPLARRLLKHRWDNEESMRRLGASLKVVGNAPVLELEKGRAELTQARSEETSSSSSPSPLSVSILHGTADEIVPFRQGKQVFETAQKALEGTGVAVKFDELPGGDHNSCIARFIDKVVGAMFGLPSSASFASASSERPAESSL</sequence>
<dbReference type="SUPFAM" id="SSF53474">
    <property type="entry name" value="alpha/beta-Hydrolases"/>
    <property type="match status" value="1"/>
</dbReference>
<proteinExistence type="predicted"/>
<reference evidence="2" key="1">
    <citation type="submission" date="2014-11" db="EMBL/GenBank/DDBJ databases">
        <authorList>
            <person name="Otto D Thomas"/>
            <person name="Naeem Raeece"/>
        </authorList>
    </citation>
    <scope>NUCLEOTIDE SEQUENCE</scope>
</reference>
<accession>A0A0G4GBW5</accession>
<feature type="compositionally biased region" description="Low complexity" evidence="1">
    <location>
        <begin position="125"/>
        <end position="135"/>
    </location>
</feature>